<dbReference type="PANTHER" id="PTHR33096:SF1">
    <property type="entry name" value="CXC1-LIKE CYSTEINE CLUSTER ASSOCIATED WITH KDZ TRANSPOSASES DOMAIN-CONTAINING PROTEIN"/>
    <property type="match status" value="1"/>
</dbReference>
<evidence type="ECO:0000256" key="1">
    <source>
        <dbReference type="SAM" id="MobiDB-lite"/>
    </source>
</evidence>
<evidence type="ECO:0000313" key="2">
    <source>
        <dbReference type="EMBL" id="THG97718.1"/>
    </source>
</evidence>
<dbReference type="Proteomes" id="UP000309038">
    <property type="component" value="Unassembled WGS sequence"/>
</dbReference>
<feature type="region of interest" description="Disordered" evidence="1">
    <location>
        <begin position="26"/>
        <end position="101"/>
    </location>
</feature>
<sequence>MAEFHNWSLVLPEMVEVYLQQLYATPQGDTERPDLSPRTTELLLPTDTPSPASANATPLDSGSTAYPPSPANGSTVPSSPFKAGNTPISPPPKDETATPIDGAQHNKHYHFRVNVVDIYTLQTTVEIKPSLTVKSGAAALVMQGYIGVSPINPSLAISIKRLELYRQLHLRKALFSAEAFAKVLCDYYMQIPYNRRYRQVLADVFDVYLQIVRIVDKRVQTALSRNGENWRVLNACPPCKYKLNEELSLVFSRMYAMDSNNSLKRIAKIGDRKAGDTRIFQDSNYYLPVDYVEKFAHKVKARKLLEEERKDVPQVAGLPNSSKDQEDMTQDDRVEAQGVDDGTTEGKGNPTDATTIDDDIRLCVRNWKSAKSEEMKRSWAIFNETGIFTSVGELAKYPLATVAKLMKVAGADTCCSYDIGCSFLATILSSSLSPEFKRLRSKMCVNAFHGYSHNFACQSIHHPNVITGIGLEDLEKLERVFSSSNQLASVIRYASAYNQHLFIDMFFQQWDNDKYANLATMIYNNYVQELTIIERDTPAMAEAMQVLGIQEGDLEKWEAEEAGYLRTVSHKTEGDFRNIAYVKLLQELKSVT</sequence>
<feature type="region of interest" description="Disordered" evidence="1">
    <location>
        <begin position="310"/>
        <end position="352"/>
    </location>
</feature>
<organism evidence="2 3">
    <name type="scientific">Hermanssonia centrifuga</name>
    <dbReference type="NCBI Taxonomy" id="98765"/>
    <lineage>
        <taxon>Eukaryota</taxon>
        <taxon>Fungi</taxon>
        <taxon>Dikarya</taxon>
        <taxon>Basidiomycota</taxon>
        <taxon>Agaricomycotina</taxon>
        <taxon>Agaricomycetes</taxon>
        <taxon>Polyporales</taxon>
        <taxon>Meruliaceae</taxon>
        <taxon>Hermanssonia</taxon>
    </lineage>
</organism>
<comment type="caution">
    <text evidence="2">The sequence shown here is derived from an EMBL/GenBank/DDBJ whole genome shotgun (WGS) entry which is preliminary data.</text>
</comment>
<dbReference type="PANTHER" id="PTHR33096">
    <property type="entry name" value="CXC2 DOMAIN-CONTAINING PROTEIN"/>
    <property type="match status" value="1"/>
</dbReference>
<feature type="compositionally biased region" description="Basic and acidic residues" evidence="1">
    <location>
        <begin position="323"/>
        <end position="335"/>
    </location>
</feature>
<dbReference type="EMBL" id="SGPJ01000152">
    <property type="protein sequence ID" value="THG97718.1"/>
    <property type="molecule type" value="Genomic_DNA"/>
</dbReference>
<evidence type="ECO:0000313" key="3">
    <source>
        <dbReference type="Proteomes" id="UP000309038"/>
    </source>
</evidence>
<dbReference type="Pfam" id="PF18758">
    <property type="entry name" value="KDZ"/>
    <property type="match status" value="1"/>
</dbReference>
<dbReference type="AlphaFoldDB" id="A0A4S4KHE8"/>
<accession>A0A4S4KHE8</accession>
<gene>
    <name evidence="2" type="ORF">EW026_g4323</name>
</gene>
<dbReference type="InterPro" id="IPR040521">
    <property type="entry name" value="KDZ"/>
</dbReference>
<proteinExistence type="predicted"/>
<reference evidence="2 3" key="1">
    <citation type="submission" date="2019-02" db="EMBL/GenBank/DDBJ databases">
        <title>Genome sequencing of the rare red list fungi Phlebia centrifuga.</title>
        <authorList>
            <person name="Buettner E."/>
            <person name="Kellner H."/>
        </authorList>
    </citation>
    <scope>NUCLEOTIDE SEQUENCE [LARGE SCALE GENOMIC DNA]</scope>
    <source>
        <strain evidence="2 3">DSM 108282</strain>
    </source>
</reference>
<keyword evidence="3" id="KW-1185">Reference proteome</keyword>
<name>A0A4S4KHE8_9APHY</name>
<protein>
    <submittedName>
        <fullName evidence="2">Uncharacterized protein</fullName>
    </submittedName>
</protein>
<feature type="compositionally biased region" description="Polar residues" evidence="1">
    <location>
        <begin position="47"/>
        <end position="78"/>
    </location>
</feature>